<dbReference type="EMBL" id="CAFBLC010000004">
    <property type="protein sequence ID" value="CAB4853966.1"/>
    <property type="molecule type" value="Genomic_DNA"/>
</dbReference>
<evidence type="ECO:0000313" key="6">
    <source>
        <dbReference type="EMBL" id="CAB4979833.1"/>
    </source>
</evidence>
<dbReference type="EMBL" id="CAFBOQ010000006">
    <property type="protein sequence ID" value="CAB4979833.1"/>
    <property type="molecule type" value="Genomic_DNA"/>
</dbReference>
<protein>
    <submittedName>
        <fullName evidence="3">Unannotated protein</fullName>
    </submittedName>
</protein>
<evidence type="ECO:0000313" key="3">
    <source>
        <dbReference type="EMBL" id="CAB4759138.1"/>
    </source>
</evidence>
<evidence type="ECO:0000313" key="7">
    <source>
        <dbReference type="EMBL" id="CAB5046745.1"/>
    </source>
</evidence>
<dbReference type="EMBL" id="CAEZYA010000005">
    <property type="protein sequence ID" value="CAB4697866.1"/>
    <property type="molecule type" value="Genomic_DNA"/>
</dbReference>
<evidence type="ECO:0000256" key="1">
    <source>
        <dbReference type="SAM" id="Phobius"/>
    </source>
</evidence>
<proteinExistence type="predicted"/>
<evidence type="ECO:0000313" key="2">
    <source>
        <dbReference type="EMBL" id="CAB4697866.1"/>
    </source>
</evidence>
<gene>
    <name evidence="2" type="ORF">UFOPK2627_00295</name>
    <name evidence="3" type="ORF">UFOPK2879_00112</name>
    <name evidence="4" type="ORF">UFOPK3078_00240</name>
    <name evidence="5" type="ORF">UFOPK3288_00178</name>
    <name evidence="6" type="ORF">UFOPK3990_00333</name>
    <name evidence="7" type="ORF">UFOPK4245_00423</name>
    <name evidence="8" type="ORF">UFOPK4337_00112</name>
</gene>
<evidence type="ECO:0000313" key="4">
    <source>
        <dbReference type="EMBL" id="CAB4799052.1"/>
    </source>
</evidence>
<keyword evidence="1" id="KW-0472">Membrane</keyword>
<accession>A0A6J6UJ74</accession>
<dbReference type="EMBL" id="CAFAAU010000004">
    <property type="protein sequence ID" value="CAB4799052.1"/>
    <property type="molecule type" value="Genomic_DNA"/>
</dbReference>
<sequence length="56" mass="6276">MNQSLAISISIIVVFVVVVLIGKKFNLSSRYERKPRILNSWSALDKGIDPTDEDKA</sequence>
<evidence type="ECO:0000313" key="8">
    <source>
        <dbReference type="EMBL" id="CAB5051819.1"/>
    </source>
</evidence>
<feature type="transmembrane region" description="Helical" evidence="1">
    <location>
        <begin position="6"/>
        <end position="26"/>
    </location>
</feature>
<keyword evidence="1" id="KW-1133">Transmembrane helix</keyword>
<reference evidence="3" key="1">
    <citation type="submission" date="2020-05" db="EMBL/GenBank/DDBJ databases">
        <authorList>
            <person name="Chiriac C."/>
            <person name="Salcher M."/>
            <person name="Ghai R."/>
            <person name="Kavagutti S V."/>
        </authorList>
    </citation>
    <scope>NUCLEOTIDE SEQUENCE</scope>
</reference>
<dbReference type="EMBL" id="CAFBQM010000002">
    <property type="protein sequence ID" value="CAB5051819.1"/>
    <property type="molecule type" value="Genomic_DNA"/>
</dbReference>
<name>A0A6J6UJ74_9ZZZZ</name>
<dbReference type="EMBL" id="CAEZZN010000002">
    <property type="protein sequence ID" value="CAB4759138.1"/>
    <property type="molecule type" value="Genomic_DNA"/>
</dbReference>
<dbReference type="AlphaFoldDB" id="A0A6J6UJ74"/>
<evidence type="ECO:0000313" key="5">
    <source>
        <dbReference type="EMBL" id="CAB4853966.1"/>
    </source>
</evidence>
<dbReference type="EMBL" id="CAFBQD010000005">
    <property type="protein sequence ID" value="CAB5046745.1"/>
    <property type="molecule type" value="Genomic_DNA"/>
</dbReference>
<keyword evidence="1" id="KW-0812">Transmembrane</keyword>
<organism evidence="3">
    <name type="scientific">freshwater metagenome</name>
    <dbReference type="NCBI Taxonomy" id="449393"/>
    <lineage>
        <taxon>unclassified sequences</taxon>
        <taxon>metagenomes</taxon>
        <taxon>ecological metagenomes</taxon>
    </lineage>
</organism>